<comment type="caution">
    <text evidence="1">The sequence shown here is derived from an EMBL/GenBank/DDBJ whole genome shotgun (WGS) entry which is preliminary data.</text>
</comment>
<organism evidence="1 2">
    <name type="scientific">Holothuria leucospilota</name>
    <name type="common">Black long sea cucumber</name>
    <name type="synonym">Mertensiothuria leucospilota</name>
    <dbReference type="NCBI Taxonomy" id="206669"/>
    <lineage>
        <taxon>Eukaryota</taxon>
        <taxon>Metazoa</taxon>
        <taxon>Echinodermata</taxon>
        <taxon>Eleutherozoa</taxon>
        <taxon>Echinozoa</taxon>
        <taxon>Holothuroidea</taxon>
        <taxon>Aspidochirotacea</taxon>
        <taxon>Aspidochirotida</taxon>
        <taxon>Holothuriidae</taxon>
        <taxon>Holothuria</taxon>
    </lineage>
</organism>
<reference evidence="1" key="1">
    <citation type="submission" date="2021-10" db="EMBL/GenBank/DDBJ databases">
        <title>Tropical sea cucumber genome reveals ecological adaptation and Cuvierian tubules defense mechanism.</title>
        <authorList>
            <person name="Chen T."/>
        </authorList>
    </citation>
    <scope>NUCLEOTIDE SEQUENCE</scope>
    <source>
        <strain evidence="1">Nanhai2018</strain>
        <tissue evidence="1">Muscle</tissue>
    </source>
</reference>
<dbReference type="Gene3D" id="3.40.50.150">
    <property type="entry name" value="Vaccinia Virus protein VP39"/>
    <property type="match status" value="1"/>
</dbReference>
<dbReference type="SUPFAM" id="SSF53335">
    <property type="entry name" value="S-adenosyl-L-methionine-dependent methyltransferases"/>
    <property type="match status" value="1"/>
</dbReference>
<gene>
    <name evidence="1" type="ORF">HOLleu_30302</name>
</gene>
<accession>A0A9Q1BK81</accession>
<name>A0A9Q1BK81_HOLLE</name>
<dbReference type="InterPro" id="IPR029063">
    <property type="entry name" value="SAM-dependent_MTases_sf"/>
</dbReference>
<dbReference type="OrthoDB" id="5984880at2759"/>
<dbReference type="Proteomes" id="UP001152320">
    <property type="component" value="Chromosome 15"/>
</dbReference>
<dbReference type="AlphaFoldDB" id="A0A9Q1BK81"/>
<evidence type="ECO:0000313" key="2">
    <source>
        <dbReference type="Proteomes" id="UP001152320"/>
    </source>
</evidence>
<sequence>MLMQLRKKFHLIECTVVEPSGEQIQSYKKLVEEQKDALNGVTFNWRQESFQEFCKANVDSSKTFNFVSAIHSCHYIPRKDLVFYFDTITSLTAGKILIMQGAGKCELLVRVYRERGQPTRTNKILI</sequence>
<evidence type="ECO:0000313" key="1">
    <source>
        <dbReference type="EMBL" id="KAJ8028148.1"/>
    </source>
</evidence>
<proteinExistence type="predicted"/>
<protein>
    <submittedName>
        <fullName evidence="1">Histamine N-methyltransferase</fullName>
    </submittedName>
</protein>
<dbReference type="EMBL" id="JAIZAY010000015">
    <property type="protein sequence ID" value="KAJ8028148.1"/>
    <property type="molecule type" value="Genomic_DNA"/>
</dbReference>
<keyword evidence="2" id="KW-1185">Reference proteome</keyword>